<evidence type="ECO:0000256" key="13">
    <source>
        <dbReference type="SAM" id="Phobius"/>
    </source>
</evidence>
<keyword evidence="6" id="KW-0813">Transport</keyword>
<comment type="subunit">
    <text evidence="4">Part of the SecDF-YidC-YajC translocase complex. The SecDF-YidC-YajC translocase forms a supercomplex with SecYEG, called the holo-translocon (HTL).</text>
</comment>
<evidence type="ECO:0000256" key="7">
    <source>
        <dbReference type="ARBA" id="ARBA00022475"/>
    </source>
</evidence>
<gene>
    <name evidence="14" type="primary">yajC</name>
    <name evidence="14" type="ORF">E3E12_06390</name>
</gene>
<feature type="transmembrane region" description="Helical" evidence="13">
    <location>
        <begin position="23"/>
        <end position="42"/>
    </location>
</feature>
<organism evidence="14 15">
    <name type="scientific">Formicincola oecophyllae</name>
    <dbReference type="NCBI Taxonomy" id="2558361"/>
    <lineage>
        <taxon>Bacteria</taxon>
        <taxon>Pseudomonadati</taxon>
        <taxon>Pseudomonadota</taxon>
        <taxon>Alphaproteobacteria</taxon>
        <taxon>Acetobacterales</taxon>
        <taxon>Acetobacteraceae</taxon>
        <taxon>Formicincola</taxon>
    </lineage>
</organism>
<accession>A0A4Y6UBN3</accession>
<name>A0A4Y6UBN3_9PROT</name>
<evidence type="ECO:0000256" key="8">
    <source>
        <dbReference type="ARBA" id="ARBA00022692"/>
    </source>
</evidence>
<dbReference type="GO" id="GO:0005886">
    <property type="term" value="C:plasma membrane"/>
    <property type="evidence" value="ECO:0007669"/>
    <property type="project" value="UniProtKB-SubCell"/>
</dbReference>
<reference evidence="14 15" key="1">
    <citation type="submission" date="2019-03" db="EMBL/GenBank/DDBJ databases">
        <title>The complete genome sequence of Swingsia_sp. F3b2 LMG30590(T).</title>
        <authorList>
            <person name="Chua K.-O."/>
            <person name="Chan K.-G."/>
            <person name="See-Too W.-S."/>
        </authorList>
    </citation>
    <scope>NUCLEOTIDE SEQUENCE [LARGE SCALE GENOMIC DNA]</scope>
    <source>
        <strain evidence="14 15">F3b2</strain>
    </source>
</reference>
<evidence type="ECO:0000256" key="2">
    <source>
        <dbReference type="ARBA" id="ARBA00004162"/>
    </source>
</evidence>
<evidence type="ECO:0000313" key="15">
    <source>
        <dbReference type="Proteomes" id="UP000318709"/>
    </source>
</evidence>
<dbReference type="PANTHER" id="PTHR33909:SF1">
    <property type="entry name" value="SEC TRANSLOCON ACCESSORY COMPLEX SUBUNIT YAJC"/>
    <property type="match status" value="1"/>
</dbReference>
<evidence type="ECO:0000256" key="3">
    <source>
        <dbReference type="ARBA" id="ARBA00006742"/>
    </source>
</evidence>
<comment type="subcellular location">
    <subcellularLocation>
        <location evidence="2">Cell membrane</location>
        <topology evidence="2">Single-pass membrane protein</topology>
    </subcellularLocation>
</comment>
<keyword evidence="15" id="KW-1185">Reference proteome</keyword>
<evidence type="ECO:0000256" key="9">
    <source>
        <dbReference type="ARBA" id="ARBA00022927"/>
    </source>
</evidence>
<dbReference type="EMBL" id="CP038231">
    <property type="protein sequence ID" value="QDH13877.1"/>
    <property type="molecule type" value="Genomic_DNA"/>
</dbReference>
<dbReference type="SMART" id="SM01323">
    <property type="entry name" value="YajC"/>
    <property type="match status" value="1"/>
</dbReference>
<evidence type="ECO:0000256" key="1">
    <source>
        <dbReference type="ARBA" id="ARBA00002061"/>
    </source>
</evidence>
<dbReference type="GO" id="GO:0015031">
    <property type="term" value="P:protein transport"/>
    <property type="evidence" value="ECO:0007669"/>
    <property type="project" value="UniProtKB-KW"/>
</dbReference>
<dbReference type="InterPro" id="IPR003849">
    <property type="entry name" value="Preprotein_translocase_YajC"/>
</dbReference>
<keyword evidence="9" id="KW-0653">Protein transport</keyword>
<dbReference type="PRINTS" id="PR01853">
    <property type="entry name" value="YAJCTRNLCASE"/>
</dbReference>
<dbReference type="AlphaFoldDB" id="A0A4Y6UBN3"/>
<proteinExistence type="inferred from homology"/>
<evidence type="ECO:0000256" key="5">
    <source>
        <dbReference type="ARBA" id="ARBA00014962"/>
    </source>
</evidence>
<evidence type="ECO:0000256" key="4">
    <source>
        <dbReference type="ARBA" id="ARBA00011718"/>
    </source>
</evidence>
<dbReference type="Proteomes" id="UP000318709">
    <property type="component" value="Chromosome"/>
</dbReference>
<comment type="similarity">
    <text evidence="3">Belongs to the YajC family.</text>
</comment>
<dbReference type="RefSeq" id="WP_141443585.1">
    <property type="nucleotide sequence ID" value="NZ_CP038231.1"/>
</dbReference>
<keyword evidence="12 13" id="KW-0472">Membrane</keyword>
<dbReference type="NCBIfam" id="TIGR00739">
    <property type="entry name" value="yajC"/>
    <property type="match status" value="1"/>
</dbReference>
<evidence type="ECO:0000256" key="11">
    <source>
        <dbReference type="ARBA" id="ARBA00023010"/>
    </source>
</evidence>
<evidence type="ECO:0000256" key="12">
    <source>
        <dbReference type="ARBA" id="ARBA00023136"/>
    </source>
</evidence>
<evidence type="ECO:0000256" key="10">
    <source>
        <dbReference type="ARBA" id="ARBA00022989"/>
    </source>
</evidence>
<sequence length="115" mass="12223">MISFLATPAYAAGATTGGFDTGALMGYVPIILIFVVFYFLILRPQRVKQQQLRAQQAGLKRGDRIVTAGGVVGVVRNATEGAQDIDVEIAPNVRVKVLRSTINTVIPPEAPANDG</sequence>
<keyword evidence="7" id="KW-1003">Cell membrane</keyword>
<keyword evidence="10 13" id="KW-1133">Transmembrane helix</keyword>
<evidence type="ECO:0000313" key="14">
    <source>
        <dbReference type="EMBL" id="QDH13877.1"/>
    </source>
</evidence>
<dbReference type="Pfam" id="PF02699">
    <property type="entry name" value="YajC"/>
    <property type="match status" value="1"/>
</dbReference>
<protein>
    <recommendedName>
        <fullName evidence="5">Sec translocon accessory complex subunit YajC</fullName>
    </recommendedName>
</protein>
<dbReference type="OrthoDB" id="9811406at2"/>
<dbReference type="KEGG" id="swf:E3E12_06390"/>
<keyword evidence="8 13" id="KW-0812">Transmembrane</keyword>
<keyword evidence="11" id="KW-0811">Translocation</keyword>
<evidence type="ECO:0000256" key="6">
    <source>
        <dbReference type="ARBA" id="ARBA00022448"/>
    </source>
</evidence>
<dbReference type="PANTHER" id="PTHR33909">
    <property type="entry name" value="SEC TRANSLOCON ACCESSORY COMPLEX SUBUNIT YAJC"/>
    <property type="match status" value="1"/>
</dbReference>
<comment type="function">
    <text evidence="1">The SecYEG-SecDF-YajC-YidC holo-translocon (HTL) protein secretase/insertase is a supercomplex required for protein secretion, insertion of proteins into membranes, and assembly of membrane protein complexes. While the SecYEG complex is essential for assembly of a number of proteins and complexes, the SecDF-YajC-YidC subcomplex facilitates these functions.</text>
</comment>